<keyword evidence="6 7" id="KW-0119">Carbohydrate metabolism</keyword>
<evidence type="ECO:0000313" key="12">
    <source>
        <dbReference type="Proteomes" id="UP001234216"/>
    </source>
</evidence>
<keyword evidence="3 7" id="KW-0418">Kinase</keyword>
<dbReference type="NCBIfam" id="TIGR01234">
    <property type="entry name" value="L-ribulokinase"/>
    <property type="match status" value="1"/>
</dbReference>
<sequence length="561" mass="59737">MNAGQETAANPEPCVVGVDFGTLSGRAVVVRVRDGAELGTAEHEYRHAVLDRELPDGRGLPPDWALQVPSDYVDVLRHAVPAALAAAGVRPEHVIGIGTDFTACTVLPVLADGTPLCELPEYASRPHAYVKLWRHHAAQAQADRITALAAERKETWLPRYGGKISSEWEFAKALQVLEEDPEIYHRTERWVEAADWIVWRLCGTYVRNACTAGYKGQLQDGAYPSRAYLEALNPGFADFVTQKLEQPIGQLGGLAGGLTAEAAAWTGLSEGIAVCVGNVDAHVTAPAAGAVEPGQMVAIMGTSTCHVMSSDRHETVPGMCGVVDGGILPGLWGYEAGQSGVGDIFGWFVRTGFPAAYAEQAAALGRDAHEHLTALAAGQRVGEHGLIALDWHSGNRSVLVDHDLSGVMVGLTLSTRPEDVYRALLEATAFGTRTIIEAFETSGVPVGELIIAGGLTKNALLMQIYADVTRRPLGVIGSAQGPALGAAMHAAVAAGAYPDIQAAARSMGKADRGVYQPDPERAAAYDRLYAEYQLLHDYFGRGANEVMHRLRRLRADVSASS</sequence>
<dbReference type="Gene3D" id="3.30.420.40">
    <property type="match status" value="2"/>
</dbReference>
<evidence type="ECO:0000256" key="3">
    <source>
        <dbReference type="ARBA" id="ARBA00022777"/>
    </source>
</evidence>
<evidence type="ECO:0000256" key="6">
    <source>
        <dbReference type="ARBA" id="ARBA00023277"/>
    </source>
</evidence>
<dbReference type="CDD" id="cd07781">
    <property type="entry name" value="ASKHA_NBD_FGGY_L-RBK"/>
    <property type="match status" value="1"/>
</dbReference>
<dbReference type="PANTHER" id="PTHR43435:SF4">
    <property type="entry name" value="FGGY CARBOHYDRATE KINASE DOMAIN-CONTAINING PROTEIN"/>
    <property type="match status" value="1"/>
</dbReference>
<dbReference type="GO" id="GO:0005737">
    <property type="term" value="C:cytoplasm"/>
    <property type="evidence" value="ECO:0007669"/>
    <property type="project" value="TreeGrafter"/>
</dbReference>
<name>A0AAW8FPW4_9ACTN</name>
<dbReference type="InterPro" id="IPR005929">
    <property type="entry name" value="Ribulokinase"/>
</dbReference>
<evidence type="ECO:0000256" key="9">
    <source>
        <dbReference type="RuleBase" id="RU003455"/>
    </source>
</evidence>
<organism evidence="11 12">
    <name type="scientific">Streptomyces canus</name>
    <dbReference type="NCBI Taxonomy" id="58343"/>
    <lineage>
        <taxon>Bacteria</taxon>
        <taxon>Bacillati</taxon>
        <taxon>Actinomycetota</taxon>
        <taxon>Actinomycetes</taxon>
        <taxon>Kitasatosporales</taxon>
        <taxon>Streptomycetaceae</taxon>
        <taxon>Streptomyces</taxon>
        <taxon>Streptomyces aurantiacus group</taxon>
    </lineage>
</organism>
<comment type="similarity">
    <text evidence="7 9">Belongs to the ribulokinase family.</text>
</comment>
<evidence type="ECO:0000256" key="4">
    <source>
        <dbReference type="ARBA" id="ARBA00022840"/>
    </source>
</evidence>
<dbReference type="PROSITE" id="PS00445">
    <property type="entry name" value="FGGY_KINASES_2"/>
    <property type="match status" value="1"/>
</dbReference>
<comment type="caution">
    <text evidence="11">The sequence shown here is derived from an EMBL/GenBank/DDBJ whole genome shotgun (WGS) entry which is preliminary data.</text>
</comment>
<dbReference type="Proteomes" id="UP001234216">
    <property type="component" value="Unassembled WGS sequence"/>
</dbReference>
<dbReference type="EC" id="2.7.1.16" evidence="7 8"/>
<dbReference type="NCBIfam" id="NF003154">
    <property type="entry name" value="PRK04123.1"/>
    <property type="match status" value="1"/>
</dbReference>
<dbReference type="AlphaFoldDB" id="A0AAW8FPW4"/>
<accession>A0AAW8FPW4</accession>
<reference evidence="11" key="1">
    <citation type="submission" date="2023-07" db="EMBL/GenBank/DDBJ databases">
        <title>Comparative genomics of wheat-associated soil bacteria to identify genetic determinants of phenazine resistance.</title>
        <authorList>
            <person name="Mouncey N."/>
        </authorList>
    </citation>
    <scope>NUCLEOTIDE SEQUENCE</scope>
    <source>
        <strain evidence="11">V4I22</strain>
    </source>
</reference>
<comment type="catalytic activity">
    <reaction evidence="7">
        <text>D-ribulose + ATP = D-ribulose 5-phosphate + ADP + H(+)</text>
        <dbReference type="Rhea" id="RHEA:17601"/>
        <dbReference type="ChEBI" id="CHEBI:15378"/>
        <dbReference type="ChEBI" id="CHEBI:17173"/>
        <dbReference type="ChEBI" id="CHEBI:30616"/>
        <dbReference type="ChEBI" id="CHEBI:58121"/>
        <dbReference type="ChEBI" id="CHEBI:456216"/>
        <dbReference type="EC" id="2.7.1.16"/>
    </reaction>
</comment>
<dbReference type="Pfam" id="PF02782">
    <property type="entry name" value="FGGY_C"/>
    <property type="match status" value="1"/>
</dbReference>
<dbReference type="PANTHER" id="PTHR43435">
    <property type="entry name" value="RIBULOKINASE"/>
    <property type="match status" value="1"/>
</dbReference>
<dbReference type="GO" id="GO:0005524">
    <property type="term" value="F:ATP binding"/>
    <property type="evidence" value="ECO:0007669"/>
    <property type="project" value="UniProtKB-UniRule"/>
</dbReference>
<evidence type="ECO:0000259" key="10">
    <source>
        <dbReference type="Pfam" id="PF02782"/>
    </source>
</evidence>
<dbReference type="EMBL" id="JAUSZV010000005">
    <property type="protein sequence ID" value="MDQ0911122.1"/>
    <property type="molecule type" value="Genomic_DNA"/>
</dbReference>
<protein>
    <recommendedName>
        <fullName evidence="7 8">Ribulokinase</fullName>
        <ecNumber evidence="7 8">2.7.1.16</ecNumber>
    </recommendedName>
</protein>
<gene>
    <name evidence="7" type="primary">araB</name>
    <name evidence="11" type="ORF">QFZ22_007107</name>
</gene>
<evidence type="ECO:0000256" key="2">
    <source>
        <dbReference type="ARBA" id="ARBA00022741"/>
    </source>
</evidence>
<dbReference type="InterPro" id="IPR000577">
    <property type="entry name" value="Carb_kinase_FGGY"/>
</dbReference>
<keyword evidence="5 7" id="KW-0054">Arabinose catabolism</keyword>
<keyword evidence="4 7" id="KW-0067">ATP-binding</keyword>
<feature type="domain" description="Carbohydrate kinase FGGY C-terminal" evidence="10">
    <location>
        <begin position="297"/>
        <end position="494"/>
    </location>
</feature>
<evidence type="ECO:0000256" key="5">
    <source>
        <dbReference type="ARBA" id="ARBA00022935"/>
    </source>
</evidence>
<evidence type="ECO:0000256" key="8">
    <source>
        <dbReference type="NCBIfam" id="TIGR01234"/>
    </source>
</evidence>
<dbReference type="HAMAP" id="MF_00520">
    <property type="entry name" value="Ribulokinase"/>
    <property type="match status" value="1"/>
</dbReference>
<dbReference type="InterPro" id="IPR043129">
    <property type="entry name" value="ATPase_NBD"/>
</dbReference>
<dbReference type="PIRSF" id="PIRSF000538">
    <property type="entry name" value="GlpK"/>
    <property type="match status" value="1"/>
</dbReference>
<comment type="pathway">
    <text evidence="7 9">Carbohydrate degradation; L-arabinose degradation via L-ribulose; D-xylulose 5-phosphate from L-arabinose (bacterial route): step 2/3.</text>
</comment>
<evidence type="ECO:0000256" key="7">
    <source>
        <dbReference type="HAMAP-Rule" id="MF_00520"/>
    </source>
</evidence>
<dbReference type="GO" id="GO:0019569">
    <property type="term" value="P:L-arabinose catabolic process to D-xylulose 5-phosphate"/>
    <property type="evidence" value="ECO:0007669"/>
    <property type="project" value="UniProtKB-UniRule"/>
</dbReference>
<keyword evidence="1 7" id="KW-0808">Transferase</keyword>
<dbReference type="InterPro" id="IPR018483">
    <property type="entry name" value="Carb_kinase_FGGY_CS"/>
</dbReference>
<dbReference type="SUPFAM" id="SSF53067">
    <property type="entry name" value="Actin-like ATPase domain"/>
    <property type="match status" value="2"/>
</dbReference>
<proteinExistence type="inferred from homology"/>
<evidence type="ECO:0000313" key="11">
    <source>
        <dbReference type="EMBL" id="MDQ0911122.1"/>
    </source>
</evidence>
<keyword evidence="2 7" id="KW-0547">Nucleotide-binding</keyword>
<dbReference type="GO" id="GO:0019150">
    <property type="term" value="F:D-ribulokinase activity"/>
    <property type="evidence" value="ECO:0007669"/>
    <property type="project" value="TreeGrafter"/>
</dbReference>
<dbReference type="InterPro" id="IPR018485">
    <property type="entry name" value="FGGY_C"/>
</dbReference>
<dbReference type="GO" id="GO:0008741">
    <property type="term" value="F:ribulokinase activity"/>
    <property type="evidence" value="ECO:0007669"/>
    <property type="project" value="UniProtKB-UniRule"/>
</dbReference>
<comment type="catalytic activity">
    <reaction evidence="7 9">
        <text>L-ribulose + ATP = L-ribulose 5-phosphate + ADP + H(+)</text>
        <dbReference type="Rhea" id="RHEA:22072"/>
        <dbReference type="ChEBI" id="CHEBI:15378"/>
        <dbReference type="ChEBI" id="CHEBI:16880"/>
        <dbReference type="ChEBI" id="CHEBI:30616"/>
        <dbReference type="ChEBI" id="CHEBI:58226"/>
        <dbReference type="ChEBI" id="CHEBI:456216"/>
        <dbReference type="EC" id="2.7.1.16"/>
    </reaction>
</comment>
<evidence type="ECO:0000256" key="1">
    <source>
        <dbReference type="ARBA" id="ARBA00022679"/>
    </source>
</evidence>